<feature type="transmembrane region" description="Helical" evidence="1">
    <location>
        <begin position="216"/>
        <end position="243"/>
    </location>
</feature>
<keyword evidence="1" id="KW-0472">Membrane</keyword>
<evidence type="ECO:0000256" key="1">
    <source>
        <dbReference type="SAM" id="Phobius"/>
    </source>
</evidence>
<name>A0A557RSF4_9RHOO</name>
<dbReference type="InterPro" id="IPR051533">
    <property type="entry name" value="WaaL-like"/>
</dbReference>
<evidence type="ECO:0000313" key="3">
    <source>
        <dbReference type="Proteomes" id="UP000318349"/>
    </source>
</evidence>
<accession>A0A557RSF4</accession>
<keyword evidence="1" id="KW-1133">Transmembrane helix</keyword>
<dbReference type="PANTHER" id="PTHR37422">
    <property type="entry name" value="TEICHURONIC ACID BIOSYNTHESIS PROTEIN TUAE"/>
    <property type="match status" value="1"/>
</dbReference>
<feature type="transmembrane region" description="Helical" evidence="1">
    <location>
        <begin position="192"/>
        <end position="209"/>
    </location>
</feature>
<gene>
    <name evidence="2" type="ORF">FHP89_05755</name>
</gene>
<dbReference type="Proteomes" id="UP000318349">
    <property type="component" value="Unassembled WGS sequence"/>
</dbReference>
<evidence type="ECO:0000313" key="2">
    <source>
        <dbReference type="EMBL" id="TVO77988.1"/>
    </source>
</evidence>
<feature type="transmembrane region" description="Helical" evidence="1">
    <location>
        <begin position="39"/>
        <end position="59"/>
    </location>
</feature>
<feature type="transmembrane region" description="Helical" evidence="1">
    <location>
        <begin position="393"/>
        <end position="421"/>
    </location>
</feature>
<dbReference type="EMBL" id="VMNI01000006">
    <property type="protein sequence ID" value="TVO77988.1"/>
    <property type="molecule type" value="Genomic_DNA"/>
</dbReference>
<evidence type="ECO:0008006" key="4">
    <source>
        <dbReference type="Google" id="ProtNLM"/>
    </source>
</evidence>
<sequence length="438" mass="47368">MSDSATPTNNAIVAYKGSGSPSATMVGGARDLRPVGPTYVFLTLITAYVALQTLAVFASSGLLKALSYAAAFGIVLCLVTVAAYLPKRKTGKNLGFGIALALYYYGFVASAAMNLSVLDFGTAIKMMLVPLFLVVGAAFETQNKIDTWRRPSVRWMFGLMVVLPTLLWLWQLGTGKISFGGIGEVSIFANRNNAGLFAVTLIALLNVLRPEPLKNLFVYLAAGAAFGTLGVLLAVMAALLLGVGSGRRIVFLGGVAMVGAALLYFYPLDYGVFARINPVVTSIRLIVEDRIDIANVTYGELVRLLQTTDVSFIFRLKHWLNIWSTYTSAPFESLVFGLGVGASARLSEVGLIPHNDYLRVLVECGPVAFVGFVASIFLTIWHCGRRWESVPLIAVAIYFMTENLVDNFVAMAVFFFCSGVLARRASFRREDGPLVEAK</sequence>
<feature type="transmembrane region" description="Helical" evidence="1">
    <location>
        <begin position="153"/>
        <end position="172"/>
    </location>
</feature>
<organism evidence="2 3">
    <name type="scientific">Denitromonas halophila</name>
    <dbReference type="NCBI Taxonomy" id="1629404"/>
    <lineage>
        <taxon>Bacteria</taxon>
        <taxon>Pseudomonadati</taxon>
        <taxon>Pseudomonadota</taxon>
        <taxon>Betaproteobacteria</taxon>
        <taxon>Rhodocyclales</taxon>
        <taxon>Zoogloeaceae</taxon>
        <taxon>Denitromonas</taxon>
    </lineage>
</organism>
<feature type="transmembrane region" description="Helical" evidence="1">
    <location>
        <begin position="360"/>
        <end position="381"/>
    </location>
</feature>
<feature type="transmembrane region" description="Helical" evidence="1">
    <location>
        <begin position="249"/>
        <end position="266"/>
    </location>
</feature>
<protein>
    <recommendedName>
        <fullName evidence="4">O-antigen ligase family protein</fullName>
    </recommendedName>
</protein>
<feature type="transmembrane region" description="Helical" evidence="1">
    <location>
        <begin position="65"/>
        <end position="85"/>
    </location>
</feature>
<dbReference type="PANTHER" id="PTHR37422:SF13">
    <property type="entry name" value="LIPOPOLYSACCHARIDE BIOSYNTHESIS PROTEIN PA4999-RELATED"/>
    <property type="match status" value="1"/>
</dbReference>
<keyword evidence="1" id="KW-0812">Transmembrane</keyword>
<proteinExistence type="predicted"/>
<feature type="transmembrane region" description="Helical" evidence="1">
    <location>
        <begin position="123"/>
        <end position="141"/>
    </location>
</feature>
<feature type="transmembrane region" description="Helical" evidence="1">
    <location>
        <begin position="97"/>
        <end position="117"/>
    </location>
</feature>
<comment type="caution">
    <text evidence="2">The sequence shown here is derived from an EMBL/GenBank/DDBJ whole genome shotgun (WGS) entry which is preliminary data.</text>
</comment>
<dbReference type="AlphaFoldDB" id="A0A557RSF4"/>
<reference evidence="2 3" key="1">
    <citation type="submission" date="2019-07" db="EMBL/GenBank/DDBJ databases">
        <title>The pathways for chlorine oxyanion respiration interact through the shared metabolite chlorate.</title>
        <authorList>
            <person name="Barnum T.P."/>
            <person name="Cheng Y."/>
            <person name="Hill K.A."/>
            <person name="Lucas L.N."/>
            <person name="Carlson H.K."/>
            <person name="Coates J.D."/>
        </authorList>
    </citation>
    <scope>NUCLEOTIDE SEQUENCE [LARGE SCALE GENOMIC DNA]</scope>
    <source>
        <strain evidence="2 3">SFB-1</strain>
    </source>
</reference>